<sequence length="276" mass="31094">MASARPPRRGAVLRPRHDRPAANRPSRDQQQGTRRLLERYHMRGDRRARDELIERFMPLARQLALRYYHGREPLEDLVQVAAVGLVKAVDRFEVARTSAFASYAVPVMLGELRRHFRDNGWALHVPRGLQERALAVESEAERLQRDNSRPPTPAQIAAALDLSVEQVLEAIDAAHATDTVSLDAPRPAADGDRDALVDAIGSEDYRLELVEYREAIAGALDALPERERLILWLRFARDQTQSEIAAQLGVSQMQVSRLLRRTIERLRAVADASAQP</sequence>
<keyword evidence="4" id="KW-0804">Transcription</keyword>
<dbReference type="EMBL" id="JACHNU010000004">
    <property type="protein sequence ID" value="MBB4663585.1"/>
    <property type="molecule type" value="Genomic_DNA"/>
</dbReference>
<dbReference type="InterPro" id="IPR014322">
    <property type="entry name" value="RNA_pol_sigma-B/F/G"/>
</dbReference>
<dbReference type="GO" id="GO:0003677">
    <property type="term" value="F:DNA binding"/>
    <property type="evidence" value="ECO:0007669"/>
    <property type="project" value="UniProtKB-KW"/>
</dbReference>
<dbReference type="InterPro" id="IPR000943">
    <property type="entry name" value="RNA_pol_sigma70"/>
</dbReference>
<dbReference type="InterPro" id="IPR014284">
    <property type="entry name" value="RNA_pol_sigma-70_dom"/>
</dbReference>
<evidence type="ECO:0000313" key="9">
    <source>
        <dbReference type="EMBL" id="MBB4663585.1"/>
    </source>
</evidence>
<evidence type="ECO:0000256" key="5">
    <source>
        <dbReference type="SAM" id="MobiDB-lite"/>
    </source>
</evidence>
<dbReference type="InterPro" id="IPR007624">
    <property type="entry name" value="RNA_pol_sigma70_r3"/>
</dbReference>
<keyword evidence="1" id="KW-0805">Transcription regulation</keyword>
<dbReference type="Pfam" id="PF04539">
    <property type="entry name" value="Sigma70_r3"/>
    <property type="match status" value="1"/>
</dbReference>
<dbReference type="InterPro" id="IPR013324">
    <property type="entry name" value="RNA_pol_sigma_r3/r4-like"/>
</dbReference>
<dbReference type="PRINTS" id="PR00046">
    <property type="entry name" value="SIGMA70FCT"/>
</dbReference>
<gene>
    <name evidence="9" type="ORF">BDZ31_003180</name>
</gene>
<feature type="domain" description="RNA polymerase sigma-70 region 2" evidence="7">
    <location>
        <begin position="52"/>
        <end position="121"/>
    </location>
</feature>
<dbReference type="InterPro" id="IPR013325">
    <property type="entry name" value="RNA_pol_sigma_r2"/>
</dbReference>
<dbReference type="Pfam" id="PF04545">
    <property type="entry name" value="Sigma70_r4"/>
    <property type="match status" value="1"/>
</dbReference>
<dbReference type="SUPFAM" id="SSF88659">
    <property type="entry name" value="Sigma3 and sigma4 domains of RNA polymerase sigma factors"/>
    <property type="match status" value="2"/>
</dbReference>
<keyword evidence="10" id="KW-1185">Reference proteome</keyword>
<dbReference type="SUPFAM" id="SSF88946">
    <property type="entry name" value="Sigma2 domain of RNA polymerase sigma factors"/>
    <property type="match status" value="1"/>
</dbReference>
<feature type="region of interest" description="Disordered" evidence="5">
    <location>
        <begin position="1"/>
        <end position="32"/>
    </location>
</feature>
<dbReference type="GO" id="GO:0006352">
    <property type="term" value="P:DNA-templated transcription initiation"/>
    <property type="evidence" value="ECO:0007669"/>
    <property type="project" value="InterPro"/>
</dbReference>
<evidence type="ECO:0000259" key="7">
    <source>
        <dbReference type="Pfam" id="PF04542"/>
    </source>
</evidence>
<dbReference type="Gene3D" id="1.20.140.160">
    <property type="match status" value="1"/>
</dbReference>
<reference evidence="9 10" key="1">
    <citation type="submission" date="2020-08" db="EMBL/GenBank/DDBJ databases">
        <title>Genomic Encyclopedia of Archaeal and Bacterial Type Strains, Phase II (KMG-II): from individual species to whole genera.</title>
        <authorList>
            <person name="Goeker M."/>
        </authorList>
    </citation>
    <scope>NUCLEOTIDE SEQUENCE [LARGE SCALE GENOMIC DNA]</scope>
    <source>
        <strain evidence="9 10">DSM 23288</strain>
    </source>
</reference>
<dbReference type="CDD" id="cd06171">
    <property type="entry name" value="Sigma70_r4"/>
    <property type="match status" value="1"/>
</dbReference>
<feature type="compositionally biased region" description="Basic and acidic residues" evidence="5">
    <location>
        <begin position="18"/>
        <end position="27"/>
    </location>
</feature>
<dbReference type="NCBIfam" id="TIGR02937">
    <property type="entry name" value="sigma70-ECF"/>
    <property type="match status" value="1"/>
</dbReference>
<evidence type="ECO:0000256" key="3">
    <source>
        <dbReference type="ARBA" id="ARBA00023125"/>
    </source>
</evidence>
<evidence type="ECO:0000256" key="1">
    <source>
        <dbReference type="ARBA" id="ARBA00023015"/>
    </source>
</evidence>
<keyword evidence="3" id="KW-0238">DNA-binding</keyword>
<protein>
    <submittedName>
        <fullName evidence="9">RNA polymerase sigma-B factor</fullName>
    </submittedName>
</protein>
<evidence type="ECO:0000256" key="2">
    <source>
        <dbReference type="ARBA" id="ARBA00023082"/>
    </source>
</evidence>
<keyword evidence="2" id="KW-0731">Sigma factor</keyword>
<dbReference type="GO" id="GO:0016987">
    <property type="term" value="F:sigma factor activity"/>
    <property type="evidence" value="ECO:0007669"/>
    <property type="project" value="UniProtKB-KW"/>
</dbReference>
<dbReference type="Proteomes" id="UP000585272">
    <property type="component" value="Unassembled WGS sequence"/>
</dbReference>
<evidence type="ECO:0000259" key="8">
    <source>
        <dbReference type="Pfam" id="PF04545"/>
    </source>
</evidence>
<accession>A0A840IGX4</accession>
<dbReference type="RefSeq" id="WP_183343304.1">
    <property type="nucleotide sequence ID" value="NZ_JACHNU010000004.1"/>
</dbReference>
<dbReference type="PANTHER" id="PTHR30385:SF4">
    <property type="entry name" value="RNA POLYMERASE SIGMA-E FACTOR"/>
    <property type="match status" value="1"/>
</dbReference>
<name>A0A840IGX4_9ACTN</name>
<comment type="caution">
    <text evidence="9">The sequence shown here is derived from an EMBL/GenBank/DDBJ whole genome shotgun (WGS) entry which is preliminary data.</text>
</comment>
<dbReference type="Pfam" id="PF04542">
    <property type="entry name" value="Sigma70_r2"/>
    <property type="match status" value="1"/>
</dbReference>
<dbReference type="NCBIfam" id="TIGR02980">
    <property type="entry name" value="SigBFG"/>
    <property type="match status" value="1"/>
</dbReference>
<dbReference type="InterPro" id="IPR007630">
    <property type="entry name" value="RNA_pol_sigma70_r4"/>
</dbReference>
<dbReference type="PANTHER" id="PTHR30385">
    <property type="entry name" value="SIGMA FACTOR F FLAGELLAR"/>
    <property type="match status" value="1"/>
</dbReference>
<evidence type="ECO:0000256" key="4">
    <source>
        <dbReference type="ARBA" id="ARBA00023163"/>
    </source>
</evidence>
<evidence type="ECO:0000313" key="10">
    <source>
        <dbReference type="Proteomes" id="UP000585272"/>
    </source>
</evidence>
<evidence type="ECO:0000259" key="6">
    <source>
        <dbReference type="Pfam" id="PF04539"/>
    </source>
</evidence>
<dbReference type="Gene3D" id="1.20.120.1810">
    <property type="match status" value="1"/>
</dbReference>
<dbReference type="InterPro" id="IPR007627">
    <property type="entry name" value="RNA_pol_sigma70_r2"/>
</dbReference>
<organism evidence="9 10">
    <name type="scientific">Conexibacter arvalis</name>
    <dbReference type="NCBI Taxonomy" id="912552"/>
    <lineage>
        <taxon>Bacteria</taxon>
        <taxon>Bacillati</taxon>
        <taxon>Actinomycetota</taxon>
        <taxon>Thermoleophilia</taxon>
        <taxon>Solirubrobacterales</taxon>
        <taxon>Conexibacteraceae</taxon>
        <taxon>Conexibacter</taxon>
    </lineage>
</organism>
<proteinExistence type="predicted"/>
<feature type="domain" description="RNA polymerase sigma-70 region 4" evidence="8">
    <location>
        <begin position="219"/>
        <end position="268"/>
    </location>
</feature>
<dbReference type="AlphaFoldDB" id="A0A840IGX4"/>
<feature type="domain" description="RNA polymerase sigma-70 region 3" evidence="6">
    <location>
        <begin position="135"/>
        <end position="186"/>
    </location>
</feature>